<feature type="region of interest" description="Disordered" evidence="1">
    <location>
        <begin position="1"/>
        <end position="84"/>
    </location>
</feature>
<name>A0A7J8A1J2_MYOMY</name>
<dbReference type="AlphaFoldDB" id="A0A7J8A1J2"/>
<evidence type="ECO:0000256" key="1">
    <source>
        <dbReference type="SAM" id="MobiDB-lite"/>
    </source>
</evidence>
<evidence type="ECO:0000313" key="3">
    <source>
        <dbReference type="Proteomes" id="UP000527355"/>
    </source>
</evidence>
<gene>
    <name evidence="2" type="ORF">mMyoMyo1_017402</name>
</gene>
<reference evidence="2 3" key="1">
    <citation type="journal article" date="2020" name="Nature">
        <title>Six reference-quality genomes reveal evolution of bat adaptations.</title>
        <authorList>
            <person name="Jebb D."/>
            <person name="Huang Z."/>
            <person name="Pippel M."/>
            <person name="Hughes G.M."/>
            <person name="Lavrichenko K."/>
            <person name="Devanna P."/>
            <person name="Winkler S."/>
            <person name="Jermiin L.S."/>
            <person name="Skirmuntt E.C."/>
            <person name="Katzourakis A."/>
            <person name="Burkitt-Gray L."/>
            <person name="Ray D.A."/>
            <person name="Sullivan K.A.M."/>
            <person name="Roscito J.G."/>
            <person name="Kirilenko B.M."/>
            <person name="Davalos L.M."/>
            <person name="Corthals A.P."/>
            <person name="Power M.L."/>
            <person name="Jones G."/>
            <person name="Ransome R.D."/>
            <person name="Dechmann D.K.N."/>
            <person name="Locatelli A.G."/>
            <person name="Puechmaille S.J."/>
            <person name="Fedrigo O."/>
            <person name="Jarvis E.D."/>
            <person name="Hiller M."/>
            <person name="Vernes S.C."/>
            <person name="Myers E.W."/>
            <person name="Teeling E.C."/>
        </authorList>
    </citation>
    <scope>NUCLEOTIDE SEQUENCE [LARGE SCALE GENOMIC DNA]</scope>
    <source>
        <strain evidence="2">MMyoMyo1</strain>
        <tissue evidence="2">Flight muscle</tissue>
    </source>
</reference>
<keyword evidence="3" id="KW-1185">Reference proteome</keyword>
<feature type="compositionally biased region" description="Basic and acidic residues" evidence="1">
    <location>
        <begin position="73"/>
        <end position="84"/>
    </location>
</feature>
<comment type="caution">
    <text evidence="2">The sequence shown here is derived from an EMBL/GenBank/DDBJ whole genome shotgun (WGS) entry which is preliminary data.</text>
</comment>
<protein>
    <submittedName>
        <fullName evidence="2">SH3 domain binding glutamate rich protein</fullName>
    </submittedName>
</protein>
<dbReference type="EMBL" id="JABWUV010000002">
    <property type="protein sequence ID" value="KAF6380301.1"/>
    <property type="molecule type" value="Genomic_DNA"/>
</dbReference>
<feature type="compositionally biased region" description="Basic residues" evidence="1">
    <location>
        <begin position="55"/>
        <end position="72"/>
    </location>
</feature>
<dbReference type="Proteomes" id="UP000527355">
    <property type="component" value="Unassembled WGS sequence"/>
</dbReference>
<accession>A0A7J8A1J2</accession>
<organism evidence="2 3">
    <name type="scientific">Myotis myotis</name>
    <name type="common">Greater mouse-eared bat</name>
    <name type="synonym">Vespertilio myotis</name>
    <dbReference type="NCBI Taxonomy" id="51298"/>
    <lineage>
        <taxon>Eukaryota</taxon>
        <taxon>Metazoa</taxon>
        <taxon>Chordata</taxon>
        <taxon>Craniata</taxon>
        <taxon>Vertebrata</taxon>
        <taxon>Euteleostomi</taxon>
        <taxon>Mammalia</taxon>
        <taxon>Eutheria</taxon>
        <taxon>Laurasiatheria</taxon>
        <taxon>Chiroptera</taxon>
        <taxon>Yangochiroptera</taxon>
        <taxon>Vespertilionidae</taxon>
        <taxon>Myotis</taxon>
    </lineage>
</organism>
<sequence length="104" mass="11564">MSGSPGRGGLRRAGVDAWFPGKGWTQAGRSGCLVPREGVDSGGQEWTPGSLGRGGLRRAGKGTRRERKLKKEKKQEKKKEEKKEEKILRPFVLYFSNVPRKPKS</sequence>
<evidence type="ECO:0000313" key="2">
    <source>
        <dbReference type="EMBL" id="KAF6380301.1"/>
    </source>
</evidence>
<proteinExistence type="predicted"/>